<gene>
    <name evidence="4" type="ORF">LCGC14_0425720</name>
</gene>
<proteinExistence type="predicted"/>
<accession>A0A0F9SPM0</accession>
<reference evidence="4" key="1">
    <citation type="journal article" date="2015" name="Nature">
        <title>Complex archaea that bridge the gap between prokaryotes and eukaryotes.</title>
        <authorList>
            <person name="Spang A."/>
            <person name="Saw J.H."/>
            <person name="Jorgensen S.L."/>
            <person name="Zaremba-Niedzwiedzka K."/>
            <person name="Martijn J."/>
            <person name="Lind A.E."/>
            <person name="van Eijk R."/>
            <person name="Schleper C."/>
            <person name="Guy L."/>
            <person name="Ettema T.J."/>
        </authorList>
    </citation>
    <scope>NUCLEOTIDE SEQUENCE</scope>
</reference>
<protein>
    <recommendedName>
        <fullName evidence="3">Phage tail tape measure protein domain-containing protein</fullName>
    </recommendedName>
</protein>
<feature type="coiled-coil region" evidence="2">
    <location>
        <begin position="466"/>
        <end position="493"/>
    </location>
</feature>
<feature type="coiled-coil region" evidence="2">
    <location>
        <begin position="533"/>
        <end position="567"/>
    </location>
</feature>
<evidence type="ECO:0000256" key="2">
    <source>
        <dbReference type="SAM" id="Coils"/>
    </source>
</evidence>
<keyword evidence="2" id="KW-0175">Coiled coil</keyword>
<dbReference type="PANTHER" id="PTHR37813:SF1">
    <property type="entry name" value="FELS-2 PROPHAGE PROTEIN"/>
    <property type="match status" value="1"/>
</dbReference>
<dbReference type="AlphaFoldDB" id="A0A0F9SPM0"/>
<name>A0A0F9SPM0_9ZZZZ</name>
<evidence type="ECO:0000313" key="4">
    <source>
        <dbReference type="EMBL" id="KKN70970.1"/>
    </source>
</evidence>
<comment type="caution">
    <text evidence="4">The sequence shown here is derived from an EMBL/GenBank/DDBJ whole genome shotgun (WGS) entry which is preliminary data.</text>
</comment>
<keyword evidence="1" id="KW-1188">Viral release from host cell</keyword>
<sequence length="802" mass="85409">MPNLDIAIRAQKAKQGADQFATATQKIRRGARDVDASSKRVDKSMNSMSQSVRRAATGLIGLAAAWRGLRFAGSSLKAFADFETSLARVSTMLDDQTAHFLPEYEKQIAALAIRYGQTTKALSKGTFDIISGSFKAADAMEFLEVATRSAIGGFTDVATSVKAMVAILNAYGLSAKEAGRVTDVMSSIVKKGVIEYEELAGSIGQVVPIAAAAGLSLEELAAAIATITQKGVSARMTMTALKAIITTFLSPTPEAAAFALDKFNLTLDATTLSTLGLTGALGKLSKASAEDTAKIFSNVRALLGVEATRKTITKLIENHETALNSLGLSESNFQKAAKTTNQTLARNRELWVSIKREIGEDLAPLVNSFLKEIQVVALGISIAFSGARREMLQMVAVADIMKELGPIGVKQQGLIGVSRMANARLKMFDKLNAQQKEREASSKRLIAVVDEYTKSLNISTSAASSNAKAVEEINEVTRKLTDVEKKAELAIAKMSRELQLEKELIGLTNDERERAIKFVEFETQAKILLGDTSDKLIENYKKELIAVQELQKEAEKDEAFAREFEEDRRNILRGPLIAMLEDRELEEVFKEGLARLGTTIVEHMYEKTIVDPLMQALEDTIDPAMEKIADKMMEHLSSIASMATDLLGSILGGVVGGIGGLIGGGISGAIGGGTLGTGAGGAGLFGGTMLAANGLVFNNASVTPFARGGILDGPTIFPMANGGLALGGEAGHEALMPLKRDSSGRLGVSSSGDGGESNKTLIKIINVMDQSQVQEYLGTGDGERQIVNIMRRNAGEVTNIST</sequence>
<dbReference type="Pfam" id="PF10145">
    <property type="entry name" value="PhageMin_Tail"/>
    <property type="match status" value="1"/>
</dbReference>
<dbReference type="EMBL" id="LAZR01000393">
    <property type="protein sequence ID" value="KKN70970.1"/>
    <property type="molecule type" value="Genomic_DNA"/>
</dbReference>
<feature type="domain" description="Phage tail tape measure protein" evidence="3">
    <location>
        <begin position="111"/>
        <end position="290"/>
    </location>
</feature>
<organism evidence="4">
    <name type="scientific">marine sediment metagenome</name>
    <dbReference type="NCBI Taxonomy" id="412755"/>
    <lineage>
        <taxon>unclassified sequences</taxon>
        <taxon>metagenomes</taxon>
        <taxon>ecological metagenomes</taxon>
    </lineage>
</organism>
<dbReference type="NCBIfam" id="TIGR01760">
    <property type="entry name" value="tape_meas_TP901"/>
    <property type="match status" value="1"/>
</dbReference>
<evidence type="ECO:0000259" key="3">
    <source>
        <dbReference type="Pfam" id="PF10145"/>
    </source>
</evidence>
<dbReference type="InterPro" id="IPR010090">
    <property type="entry name" value="Phage_tape_meas"/>
</dbReference>
<dbReference type="PANTHER" id="PTHR37813">
    <property type="entry name" value="FELS-2 PROPHAGE PROTEIN"/>
    <property type="match status" value="1"/>
</dbReference>
<evidence type="ECO:0000256" key="1">
    <source>
        <dbReference type="ARBA" id="ARBA00022612"/>
    </source>
</evidence>